<dbReference type="EMBL" id="CP054139">
    <property type="protein sequence ID" value="QKJ31699.1"/>
    <property type="molecule type" value="Genomic_DNA"/>
</dbReference>
<dbReference type="KEGG" id="mmab:HQ865_18650"/>
<name>A0A7D4UEG7_9SPHI</name>
<protein>
    <submittedName>
        <fullName evidence="1">Uncharacterized protein</fullName>
    </submittedName>
</protein>
<accession>A0A7D4UEG7</accession>
<sequence length="148" mass="17305">MIRKYAHFAVIFILILSAIITKGNSPRVGGQQDSEDKIRGIVSALPEVKKYLKDNKELHPLVYFFKGPTTDLPYYWVKVGISSGDKFWPSHHFLIQPKTYKVFYRDMMANSMDPKNSIITLEQWRKYRSTPGYQKMHTYKNGKLVLMQ</sequence>
<evidence type="ECO:0000313" key="2">
    <source>
        <dbReference type="Proteomes" id="UP000505355"/>
    </source>
</evidence>
<keyword evidence="2" id="KW-1185">Reference proteome</keyword>
<dbReference type="RefSeq" id="WP_173416358.1">
    <property type="nucleotide sequence ID" value="NZ_CP054139.1"/>
</dbReference>
<proteinExistence type="predicted"/>
<dbReference type="AlphaFoldDB" id="A0A7D4UEG7"/>
<reference evidence="1 2" key="1">
    <citation type="submission" date="2020-05" db="EMBL/GenBank/DDBJ databases">
        <title>Mucilaginibacter mali sp. nov.</title>
        <authorList>
            <person name="Kim H.S."/>
            <person name="Lee K.C."/>
            <person name="Suh M.K."/>
            <person name="Kim J.-S."/>
            <person name="Han K.-I."/>
            <person name="Eom M.K."/>
            <person name="Shin Y.K."/>
            <person name="Lee J.-S."/>
        </authorList>
    </citation>
    <scope>NUCLEOTIDE SEQUENCE [LARGE SCALE GENOMIC DNA]</scope>
    <source>
        <strain evidence="1 2">G2-14</strain>
    </source>
</reference>
<gene>
    <name evidence="1" type="ORF">HQ865_18650</name>
</gene>
<organism evidence="1 2">
    <name type="scientific">Mucilaginibacter mali</name>
    <dbReference type="NCBI Taxonomy" id="2740462"/>
    <lineage>
        <taxon>Bacteria</taxon>
        <taxon>Pseudomonadati</taxon>
        <taxon>Bacteroidota</taxon>
        <taxon>Sphingobacteriia</taxon>
        <taxon>Sphingobacteriales</taxon>
        <taxon>Sphingobacteriaceae</taxon>
        <taxon>Mucilaginibacter</taxon>
    </lineage>
</organism>
<evidence type="ECO:0000313" key="1">
    <source>
        <dbReference type="EMBL" id="QKJ31699.1"/>
    </source>
</evidence>
<dbReference type="Proteomes" id="UP000505355">
    <property type="component" value="Chromosome"/>
</dbReference>